<reference evidence="2" key="2">
    <citation type="journal article" date="2015" name="Data Brief">
        <title>Shoot transcriptome of the giant reed, Arundo donax.</title>
        <authorList>
            <person name="Barrero R.A."/>
            <person name="Guerrero F.D."/>
            <person name="Moolhuijzen P."/>
            <person name="Goolsby J.A."/>
            <person name="Tidwell J."/>
            <person name="Bellgard S.E."/>
            <person name="Bellgard M.I."/>
        </authorList>
    </citation>
    <scope>NUCLEOTIDE SEQUENCE</scope>
    <source>
        <tissue evidence="2">Shoot tissue taken approximately 20 cm above the soil surface</tissue>
    </source>
</reference>
<feature type="region of interest" description="Disordered" evidence="1">
    <location>
        <begin position="1"/>
        <end position="50"/>
    </location>
</feature>
<organism evidence="2">
    <name type="scientific">Arundo donax</name>
    <name type="common">Giant reed</name>
    <name type="synonym">Donax arundinaceus</name>
    <dbReference type="NCBI Taxonomy" id="35708"/>
    <lineage>
        <taxon>Eukaryota</taxon>
        <taxon>Viridiplantae</taxon>
        <taxon>Streptophyta</taxon>
        <taxon>Embryophyta</taxon>
        <taxon>Tracheophyta</taxon>
        <taxon>Spermatophyta</taxon>
        <taxon>Magnoliopsida</taxon>
        <taxon>Liliopsida</taxon>
        <taxon>Poales</taxon>
        <taxon>Poaceae</taxon>
        <taxon>PACMAD clade</taxon>
        <taxon>Arundinoideae</taxon>
        <taxon>Arundineae</taxon>
        <taxon>Arundo</taxon>
    </lineage>
</organism>
<feature type="compositionally biased region" description="Polar residues" evidence="1">
    <location>
        <begin position="1"/>
        <end position="23"/>
    </location>
</feature>
<sequence>MTRPLTTSCRGAPPTTASWSGIRTPSRPFCCPGTSSTTTSPASSGSSTPMVSGRWILIVGNLPMKGFYEGRGTS</sequence>
<accession>A0A0A9FDD8</accession>
<reference evidence="2" key="1">
    <citation type="submission" date="2014-09" db="EMBL/GenBank/DDBJ databases">
        <authorList>
            <person name="Magalhaes I.L.F."/>
            <person name="Oliveira U."/>
            <person name="Santos F.R."/>
            <person name="Vidigal T.H.D.A."/>
            <person name="Brescovit A.D."/>
            <person name="Santos A.J."/>
        </authorList>
    </citation>
    <scope>NUCLEOTIDE SEQUENCE</scope>
    <source>
        <tissue evidence="2">Shoot tissue taken approximately 20 cm above the soil surface</tissue>
    </source>
</reference>
<dbReference type="AlphaFoldDB" id="A0A0A9FDD8"/>
<feature type="compositionally biased region" description="Low complexity" evidence="1">
    <location>
        <begin position="32"/>
        <end position="50"/>
    </location>
</feature>
<evidence type="ECO:0000256" key="1">
    <source>
        <dbReference type="SAM" id="MobiDB-lite"/>
    </source>
</evidence>
<protein>
    <submittedName>
        <fullName evidence="2">Uncharacterized protein</fullName>
    </submittedName>
</protein>
<evidence type="ECO:0000313" key="2">
    <source>
        <dbReference type="EMBL" id="JAE11045.1"/>
    </source>
</evidence>
<dbReference type="EMBL" id="GBRH01186851">
    <property type="protein sequence ID" value="JAE11045.1"/>
    <property type="molecule type" value="Transcribed_RNA"/>
</dbReference>
<name>A0A0A9FDD8_ARUDO</name>
<proteinExistence type="predicted"/>